<accession>A0A9D5BHF1</accession>
<evidence type="ECO:0000313" key="3">
    <source>
        <dbReference type="Proteomes" id="UP001058974"/>
    </source>
</evidence>
<evidence type="ECO:0000313" key="2">
    <source>
        <dbReference type="EMBL" id="KAI5443710.1"/>
    </source>
</evidence>
<comment type="caution">
    <text evidence="2">The sequence shown here is derived from an EMBL/GenBank/DDBJ whole genome shotgun (WGS) entry which is preliminary data.</text>
</comment>
<gene>
    <name evidence="2" type="ORF">KIW84_012387</name>
</gene>
<dbReference type="Gramene" id="Psat01G0238700-T1">
    <property type="protein sequence ID" value="KAI5443710.1"/>
    <property type="gene ID" value="KIW84_012387"/>
</dbReference>
<dbReference type="Proteomes" id="UP001058974">
    <property type="component" value="Chromosome 1"/>
</dbReference>
<protein>
    <submittedName>
        <fullName evidence="2">Uncharacterized protein</fullName>
    </submittedName>
</protein>
<name>A0A9D5BHF1_PEA</name>
<feature type="region of interest" description="Disordered" evidence="1">
    <location>
        <begin position="348"/>
        <end position="401"/>
    </location>
</feature>
<organism evidence="2 3">
    <name type="scientific">Pisum sativum</name>
    <name type="common">Garden pea</name>
    <name type="synonym">Lathyrus oleraceus</name>
    <dbReference type="NCBI Taxonomy" id="3888"/>
    <lineage>
        <taxon>Eukaryota</taxon>
        <taxon>Viridiplantae</taxon>
        <taxon>Streptophyta</taxon>
        <taxon>Embryophyta</taxon>
        <taxon>Tracheophyta</taxon>
        <taxon>Spermatophyta</taxon>
        <taxon>Magnoliopsida</taxon>
        <taxon>eudicotyledons</taxon>
        <taxon>Gunneridae</taxon>
        <taxon>Pentapetalae</taxon>
        <taxon>rosids</taxon>
        <taxon>fabids</taxon>
        <taxon>Fabales</taxon>
        <taxon>Fabaceae</taxon>
        <taxon>Papilionoideae</taxon>
        <taxon>50 kb inversion clade</taxon>
        <taxon>NPAAA clade</taxon>
        <taxon>Hologalegina</taxon>
        <taxon>IRL clade</taxon>
        <taxon>Fabeae</taxon>
        <taxon>Lathyrus</taxon>
    </lineage>
</organism>
<proteinExistence type="predicted"/>
<feature type="compositionally biased region" description="Basic residues" evidence="1">
    <location>
        <begin position="363"/>
        <end position="386"/>
    </location>
</feature>
<dbReference type="EMBL" id="JAMSHJ010000001">
    <property type="protein sequence ID" value="KAI5443710.1"/>
    <property type="molecule type" value="Genomic_DNA"/>
</dbReference>
<dbReference type="AlphaFoldDB" id="A0A9D5BHF1"/>
<sequence length="483" mass="53589">MDTQPTVVSEINTTAVVDPPVVSVENPFPYGLSQSFIHSPVVTSVQQTMPVAQSGQQAMPVIQNVQQTVPLVPEPPKAIPTFTQANVHTRVQPYLNEPVYEILDDNDEGYQPRDRLREEIKTPLKAFHSKLFKAGLVSVSHIGCTSCKGCDKGCVMVRKDVQRLIDDGFLQVVNQAKEVAAIEPTFNLPESRGRIPMFNLPAPNSVMPVFSIPTPVTPTVDQPKPLIIQKPSPFPFSDPKAVPWKYDVTAIDKESGKARPQWDHLFLSRIALLALGILPPGMSVEFSPVGSRVKDPQWKCVASCEKSTGGTQNKTHTEPPLRVIYPKIGKGNAQRNLERKWSCDQRERVRESVTQGEGISTPHVRRTRRDPRSKIKNRLLKHHTHTHGNAGGVKRRELDRTSHPMPTYLVWNKNQSHCCSAYARQTTQNTQTDKGGKHGARQPLDGITSASEPKRTQKGKRGARQPITGLTSASEPNTQPDNK</sequence>
<feature type="region of interest" description="Disordered" evidence="1">
    <location>
        <begin position="427"/>
        <end position="483"/>
    </location>
</feature>
<feature type="compositionally biased region" description="Polar residues" evidence="1">
    <location>
        <begin position="468"/>
        <end position="483"/>
    </location>
</feature>
<evidence type="ECO:0000256" key="1">
    <source>
        <dbReference type="SAM" id="MobiDB-lite"/>
    </source>
</evidence>
<keyword evidence="3" id="KW-1185">Reference proteome</keyword>
<reference evidence="2 3" key="1">
    <citation type="journal article" date="2022" name="Nat. Genet.">
        <title>Improved pea reference genome and pan-genome highlight genomic features and evolutionary characteristics.</title>
        <authorList>
            <person name="Yang T."/>
            <person name="Liu R."/>
            <person name="Luo Y."/>
            <person name="Hu S."/>
            <person name="Wang D."/>
            <person name="Wang C."/>
            <person name="Pandey M.K."/>
            <person name="Ge S."/>
            <person name="Xu Q."/>
            <person name="Li N."/>
            <person name="Li G."/>
            <person name="Huang Y."/>
            <person name="Saxena R.K."/>
            <person name="Ji Y."/>
            <person name="Li M."/>
            <person name="Yan X."/>
            <person name="He Y."/>
            <person name="Liu Y."/>
            <person name="Wang X."/>
            <person name="Xiang C."/>
            <person name="Varshney R.K."/>
            <person name="Ding H."/>
            <person name="Gao S."/>
            <person name="Zong X."/>
        </authorList>
    </citation>
    <scope>NUCLEOTIDE SEQUENCE [LARGE SCALE GENOMIC DNA]</scope>
    <source>
        <strain evidence="2 3">cv. Zhongwan 6</strain>
    </source>
</reference>